<evidence type="ECO:0000313" key="4">
    <source>
        <dbReference type="EMBL" id="CYV50602.1"/>
    </source>
</evidence>
<keyword evidence="2" id="KW-0812">Transmembrane</keyword>
<dbReference type="EMBL" id="FIHM01000048">
    <property type="protein sequence ID" value="CYV50602.1"/>
    <property type="molecule type" value="Genomic_DNA"/>
</dbReference>
<feature type="transmembrane region" description="Helical" evidence="2">
    <location>
        <begin position="172"/>
        <end position="189"/>
    </location>
</feature>
<name>A0A123TP62_STRSU</name>
<sequence>MVHWIKSIVQVLLLTLVIQVPVIAEMSWGKMDDTVVGYLIHVLCWFVLTALIFWLLGTLRKKYRDDSLQVREYSYVKLFGLVLLGIVIKIVLSNILLLLSGSTIDNSSMLDLFQSKYGWMALLSVNILGPIREEYLYRGIFQERIRNKAYPMISVFVTTAIFAFVHTYDISVSFWMTFFPGLVFSWVYYKTNHLKYPIVAHILSNSIVTILNVISV</sequence>
<evidence type="ECO:0000256" key="1">
    <source>
        <dbReference type="ARBA" id="ARBA00009067"/>
    </source>
</evidence>
<dbReference type="GO" id="GO:0080120">
    <property type="term" value="P:CAAX-box protein maturation"/>
    <property type="evidence" value="ECO:0007669"/>
    <property type="project" value="UniProtKB-ARBA"/>
</dbReference>
<dbReference type="EMBL" id="FIIX01000022">
    <property type="protein sequence ID" value="CYW05392.1"/>
    <property type="molecule type" value="Genomic_DNA"/>
</dbReference>
<dbReference type="Proteomes" id="UP000073388">
    <property type="component" value="Unassembled WGS sequence"/>
</dbReference>
<dbReference type="AlphaFoldDB" id="A0A123TP62"/>
<dbReference type="PANTHER" id="PTHR36435:SF1">
    <property type="entry name" value="CAAX AMINO TERMINAL PROTEASE FAMILY PROTEIN"/>
    <property type="match status" value="1"/>
</dbReference>
<feature type="transmembrane region" description="Helical" evidence="2">
    <location>
        <begin position="34"/>
        <end position="57"/>
    </location>
</feature>
<dbReference type="PANTHER" id="PTHR36435">
    <property type="entry name" value="SLR1288 PROTEIN"/>
    <property type="match status" value="1"/>
</dbReference>
<feature type="transmembrane region" description="Helical" evidence="2">
    <location>
        <begin position="117"/>
        <end position="137"/>
    </location>
</feature>
<dbReference type="Pfam" id="PF02517">
    <property type="entry name" value="Rce1-like"/>
    <property type="match status" value="1"/>
</dbReference>
<gene>
    <name evidence="4" type="ORF">ERS132426_01809</name>
    <name evidence="5" type="ORF">ERS132461_01158</name>
</gene>
<evidence type="ECO:0000313" key="7">
    <source>
        <dbReference type="Proteomes" id="UP000074850"/>
    </source>
</evidence>
<keyword evidence="2" id="KW-0472">Membrane</keyword>
<proteinExistence type="inferred from homology"/>
<dbReference type="InterPro" id="IPR052710">
    <property type="entry name" value="CAAX_protease"/>
</dbReference>
<feature type="transmembrane region" description="Helical" evidence="2">
    <location>
        <begin position="149"/>
        <end position="166"/>
    </location>
</feature>
<dbReference type="RefSeq" id="WP_044754264.1">
    <property type="nucleotide sequence ID" value="NZ_CEFC01000165.1"/>
</dbReference>
<protein>
    <submittedName>
        <fullName evidence="4">RevS (RevS)</fullName>
    </submittedName>
</protein>
<evidence type="ECO:0000256" key="2">
    <source>
        <dbReference type="SAM" id="Phobius"/>
    </source>
</evidence>
<dbReference type="InterPro" id="IPR003675">
    <property type="entry name" value="Rce1/LyrA-like_dom"/>
</dbReference>
<evidence type="ECO:0000259" key="3">
    <source>
        <dbReference type="Pfam" id="PF02517"/>
    </source>
</evidence>
<comment type="similarity">
    <text evidence="1">Belongs to the UPF0177 family.</text>
</comment>
<feature type="transmembrane region" description="Helical" evidence="2">
    <location>
        <begin position="78"/>
        <end position="97"/>
    </location>
</feature>
<dbReference type="Proteomes" id="UP000074850">
    <property type="component" value="Unassembled WGS sequence"/>
</dbReference>
<accession>A0A123TP62</accession>
<organism evidence="4 7">
    <name type="scientific">Streptococcus suis</name>
    <dbReference type="NCBI Taxonomy" id="1307"/>
    <lineage>
        <taxon>Bacteria</taxon>
        <taxon>Bacillati</taxon>
        <taxon>Bacillota</taxon>
        <taxon>Bacilli</taxon>
        <taxon>Lactobacillales</taxon>
        <taxon>Streptococcaceae</taxon>
        <taxon>Streptococcus</taxon>
    </lineage>
</organism>
<evidence type="ECO:0000313" key="5">
    <source>
        <dbReference type="EMBL" id="CYW05392.1"/>
    </source>
</evidence>
<feature type="domain" description="CAAX prenyl protease 2/Lysostaphin resistance protein A-like" evidence="3">
    <location>
        <begin position="119"/>
        <end position="206"/>
    </location>
</feature>
<dbReference type="GO" id="GO:0004175">
    <property type="term" value="F:endopeptidase activity"/>
    <property type="evidence" value="ECO:0007669"/>
    <property type="project" value="UniProtKB-ARBA"/>
</dbReference>
<keyword evidence="2" id="KW-1133">Transmembrane helix</keyword>
<evidence type="ECO:0000313" key="6">
    <source>
        <dbReference type="Proteomes" id="UP000073388"/>
    </source>
</evidence>
<reference evidence="6 7" key="1">
    <citation type="submission" date="2016-02" db="EMBL/GenBank/DDBJ databases">
        <authorList>
            <consortium name="Pathogen Informatics"/>
        </authorList>
    </citation>
    <scope>NUCLEOTIDE SEQUENCE [LARGE SCALE GENOMIC DNA]</scope>
    <source>
        <strain evidence="4 7">LSS64</strain>
        <strain evidence="5 6">LSS99</strain>
    </source>
</reference>